<dbReference type="EMBL" id="SLVU01000040">
    <property type="protein sequence ID" value="TCN17245.1"/>
    <property type="molecule type" value="Genomic_DNA"/>
</dbReference>
<gene>
    <name evidence="1" type="ORF">EV184_14020</name>
</gene>
<accession>A0A4R2AUB5</accession>
<proteinExistence type="predicted"/>
<sequence length="85" mass="9486">MRIVPVFGKGAVSASPRIGHLHVIVDDLPWWWADASDNNTVDIANFPPGQHKVRIQLVDANHNAFPGREVTHTFTVPHNVTPHQH</sequence>
<dbReference type="Proteomes" id="UP000295043">
    <property type="component" value="Unassembled WGS sequence"/>
</dbReference>
<organism evidence="1 2">
    <name type="scientific">Sinorhizobium americanum</name>
    <dbReference type="NCBI Taxonomy" id="194963"/>
    <lineage>
        <taxon>Bacteria</taxon>
        <taxon>Pseudomonadati</taxon>
        <taxon>Pseudomonadota</taxon>
        <taxon>Alphaproteobacteria</taxon>
        <taxon>Hyphomicrobiales</taxon>
        <taxon>Rhizobiaceae</taxon>
        <taxon>Sinorhizobium/Ensifer group</taxon>
        <taxon>Sinorhizobium</taxon>
    </lineage>
</organism>
<protein>
    <submittedName>
        <fullName evidence="1">Uncharacterized protein</fullName>
    </submittedName>
</protein>
<dbReference type="Pfam" id="PF19625">
    <property type="entry name" value="DUF6130"/>
    <property type="match status" value="1"/>
</dbReference>
<evidence type="ECO:0000313" key="1">
    <source>
        <dbReference type="EMBL" id="TCN17245.1"/>
    </source>
</evidence>
<comment type="caution">
    <text evidence="1">The sequence shown here is derived from an EMBL/GenBank/DDBJ whole genome shotgun (WGS) entry which is preliminary data.</text>
</comment>
<reference evidence="1 2" key="1">
    <citation type="submission" date="2019-03" db="EMBL/GenBank/DDBJ databases">
        <title>Genomic Encyclopedia of Type Strains, Phase IV (KMG-V): Genome sequencing to study the core and pangenomes of soil and plant-associated prokaryotes.</title>
        <authorList>
            <person name="Whitman W."/>
        </authorList>
    </citation>
    <scope>NUCLEOTIDE SEQUENCE [LARGE SCALE GENOMIC DNA]</scope>
    <source>
        <strain evidence="1 2">23C40</strain>
    </source>
</reference>
<evidence type="ECO:0000313" key="2">
    <source>
        <dbReference type="Proteomes" id="UP000295043"/>
    </source>
</evidence>
<dbReference type="AlphaFoldDB" id="A0A4R2AUB5"/>
<name>A0A4R2AUB5_9HYPH</name>
<dbReference type="InterPro" id="IPR046133">
    <property type="entry name" value="DUF6130"/>
</dbReference>